<feature type="transmembrane region" description="Helical" evidence="8">
    <location>
        <begin position="63"/>
        <end position="86"/>
    </location>
</feature>
<feature type="transmembrane region" description="Helical" evidence="8">
    <location>
        <begin position="98"/>
        <end position="121"/>
    </location>
</feature>
<dbReference type="InterPro" id="IPR035952">
    <property type="entry name" value="Rhomboid-like_sf"/>
</dbReference>
<feature type="transmembrane region" description="Helical" evidence="8">
    <location>
        <begin position="127"/>
        <end position="149"/>
    </location>
</feature>
<keyword evidence="12" id="KW-1185">Reference proteome</keyword>
<feature type="compositionally biased region" description="Polar residues" evidence="7">
    <location>
        <begin position="242"/>
        <end position="255"/>
    </location>
</feature>
<evidence type="ECO:0000256" key="2">
    <source>
        <dbReference type="ARBA" id="ARBA00009045"/>
    </source>
</evidence>
<dbReference type="InterPro" id="IPR050925">
    <property type="entry name" value="Rhomboid_protease_S54"/>
</dbReference>
<evidence type="ECO:0000256" key="1">
    <source>
        <dbReference type="ARBA" id="ARBA00004141"/>
    </source>
</evidence>
<dbReference type="PANTHER" id="PTHR43731:SF14">
    <property type="entry name" value="PRESENILIN-ASSOCIATED RHOMBOID-LIKE PROTEIN, MITOCHONDRIAL"/>
    <property type="match status" value="1"/>
</dbReference>
<keyword evidence="3 8" id="KW-0812">Transmembrane</keyword>
<comment type="caution">
    <text evidence="11">The sequence shown here is derived from an EMBL/GenBank/DDBJ whole genome shotgun (WGS) entry which is preliminary data.</text>
</comment>
<feature type="transmembrane region" description="Helical" evidence="8">
    <location>
        <begin position="21"/>
        <end position="43"/>
    </location>
</feature>
<evidence type="ECO:0000256" key="7">
    <source>
        <dbReference type="SAM" id="MobiDB-lite"/>
    </source>
</evidence>
<organism evidence="11 12">
    <name type="scientific">Winogradskyella maritima</name>
    <dbReference type="NCBI Taxonomy" id="1517766"/>
    <lineage>
        <taxon>Bacteria</taxon>
        <taxon>Pseudomonadati</taxon>
        <taxon>Bacteroidota</taxon>
        <taxon>Flavobacteriia</taxon>
        <taxon>Flavobacteriales</taxon>
        <taxon>Flavobacteriaceae</taxon>
        <taxon>Winogradskyella</taxon>
    </lineage>
</organism>
<dbReference type="EC" id="3.4.21.105" evidence="11"/>
<dbReference type="GO" id="GO:0008233">
    <property type="term" value="F:peptidase activity"/>
    <property type="evidence" value="ECO:0007669"/>
    <property type="project" value="UniProtKB-KW"/>
</dbReference>
<dbReference type="Pfam" id="PF01694">
    <property type="entry name" value="Rhomboid"/>
    <property type="match status" value="1"/>
</dbReference>
<keyword evidence="11" id="KW-0645">Protease</keyword>
<evidence type="ECO:0000256" key="4">
    <source>
        <dbReference type="ARBA" id="ARBA00022801"/>
    </source>
</evidence>
<dbReference type="Gene3D" id="1.20.1540.10">
    <property type="entry name" value="Rhomboid-like"/>
    <property type="match status" value="1"/>
</dbReference>
<comment type="similarity">
    <text evidence="2">Belongs to the peptidase S54 family.</text>
</comment>
<dbReference type="RefSeq" id="WP_386102131.1">
    <property type="nucleotide sequence ID" value="NZ_JBHSAT010000023.1"/>
</dbReference>
<dbReference type="InterPro" id="IPR022764">
    <property type="entry name" value="Peptidase_S54_rhomboid_dom"/>
</dbReference>
<keyword evidence="4 11" id="KW-0378">Hydrolase</keyword>
<dbReference type="InterPro" id="IPR046483">
    <property type="entry name" value="DUF6576"/>
</dbReference>
<feature type="region of interest" description="Disordered" evidence="7">
    <location>
        <begin position="236"/>
        <end position="256"/>
    </location>
</feature>
<evidence type="ECO:0000256" key="5">
    <source>
        <dbReference type="ARBA" id="ARBA00022989"/>
    </source>
</evidence>
<evidence type="ECO:0000256" key="6">
    <source>
        <dbReference type="ARBA" id="ARBA00023136"/>
    </source>
</evidence>
<dbReference type="Pfam" id="PF20216">
    <property type="entry name" value="DUF6576"/>
    <property type="match status" value="1"/>
</dbReference>
<feature type="domain" description="Peptidase S54 rhomboid" evidence="9">
    <location>
        <begin position="59"/>
        <end position="205"/>
    </location>
</feature>
<accession>A0ABV8AKE4</accession>
<evidence type="ECO:0000313" key="11">
    <source>
        <dbReference type="EMBL" id="MFC3878209.1"/>
    </source>
</evidence>
<protein>
    <submittedName>
        <fullName evidence="11">Rhomboid family intramembrane serine protease</fullName>
        <ecNumber evidence="11">3.4.21.105</ecNumber>
    </submittedName>
</protein>
<keyword evidence="5 8" id="KW-1133">Transmembrane helix</keyword>
<keyword evidence="6 8" id="KW-0472">Membrane</keyword>
<dbReference type="Proteomes" id="UP001595812">
    <property type="component" value="Unassembled WGS sequence"/>
</dbReference>
<evidence type="ECO:0000259" key="10">
    <source>
        <dbReference type="Pfam" id="PF20216"/>
    </source>
</evidence>
<comment type="subcellular location">
    <subcellularLocation>
        <location evidence="1">Membrane</location>
        <topology evidence="1">Multi-pass membrane protein</topology>
    </subcellularLocation>
</comment>
<evidence type="ECO:0000259" key="9">
    <source>
        <dbReference type="Pfam" id="PF01694"/>
    </source>
</evidence>
<feature type="domain" description="DUF6576" evidence="10">
    <location>
        <begin position="256"/>
        <end position="284"/>
    </location>
</feature>
<gene>
    <name evidence="11" type="ORF">ACFOSX_13300</name>
</gene>
<sequence length="290" mass="32746">MNGTSDLKYKFNRLDAFGKIIVINAVLFILNLILVNVLRIDWLSRYFSLPSELSNFIFQPWSILSYGFLHADFFHVIFNMLFLFYFSRTIVNLFKERLALNIYFLGILSGGMFFITFANLLPVSLGFGGTLIGASAGVSAMLMFIAVYMPNSEIRLFNIITVKWRHIAMGFVAYDLIRILMGVNVGGLMSHFGGYFLGYLYASRLAKGTDIGKGFERMADNVASWFKPKSNLKTVHRKSQPKRSTTANKGTSSALDKQKQIDEILDKISKSGYDSLSAKEKEFLFKAGKD</sequence>
<dbReference type="EMBL" id="JBHSAT010000023">
    <property type="protein sequence ID" value="MFC3878209.1"/>
    <property type="molecule type" value="Genomic_DNA"/>
</dbReference>
<dbReference type="SUPFAM" id="SSF144091">
    <property type="entry name" value="Rhomboid-like"/>
    <property type="match status" value="1"/>
</dbReference>
<dbReference type="PANTHER" id="PTHR43731">
    <property type="entry name" value="RHOMBOID PROTEASE"/>
    <property type="match status" value="1"/>
</dbReference>
<proteinExistence type="inferred from homology"/>
<evidence type="ECO:0000256" key="3">
    <source>
        <dbReference type="ARBA" id="ARBA00022692"/>
    </source>
</evidence>
<name>A0ABV8AKE4_9FLAO</name>
<reference evidence="12" key="1">
    <citation type="journal article" date="2019" name="Int. J. Syst. Evol. Microbiol.">
        <title>The Global Catalogue of Microorganisms (GCM) 10K type strain sequencing project: providing services to taxonomists for standard genome sequencing and annotation.</title>
        <authorList>
            <consortium name="The Broad Institute Genomics Platform"/>
            <consortium name="The Broad Institute Genome Sequencing Center for Infectious Disease"/>
            <person name="Wu L."/>
            <person name="Ma J."/>
        </authorList>
    </citation>
    <scope>NUCLEOTIDE SEQUENCE [LARGE SCALE GENOMIC DNA]</scope>
    <source>
        <strain evidence="12">CECT 8979</strain>
    </source>
</reference>
<evidence type="ECO:0000256" key="8">
    <source>
        <dbReference type="SAM" id="Phobius"/>
    </source>
</evidence>
<evidence type="ECO:0000313" key="12">
    <source>
        <dbReference type="Proteomes" id="UP001595812"/>
    </source>
</evidence>
<dbReference type="GO" id="GO:0006508">
    <property type="term" value="P:proteolysis"/>
    <property type="evidence" value="ECO:0007669"/>
    <property type="project" value="UniProtKB-KW"/>
</dbReference>